<feature type="compositionally biased region" description="Basic and acidic residues" evidence="1">
    <location>
        <begin position="503"/>
        <end position="513"/>
    </location>
</feature>
<feature type="compositionally biased region" description="Basic and acidic residues" evidence="1">
    <location>
        <begin position="526"/>
        <end position="535"/>
    </location>
</feature>
<gene>
    <name evidence="2" type="ORF">A1Q1_05195</name>
</gene>
<evidence type="ECO:0000256" key="1">
    <source>
        <dbReference type="SAM" id="MobiDB-lite"/>
    </source>
</evidence>
<comment type="caution">
    <text evidence="2">The sequence shown here is derived from an EMBL/GenBank/DDBJ whole genome shotgun (WGS) entry which is preliminary data.</text>
</comment>
<dbReference type="VEuPathDB" id="FungiDB:A1Q1_05195"/>
<feature type="region of interest" description="Disordered" evidence="1">
    <location>
        <begin position="28"/>
        <end position="193"/>
    </location>
</feature>
<dbReference type="GO" id="GO:0005634">
    <property type="term" value="C:nucleus"/>
    <property type="evidence" value="ECO:0007669"/>
    <property type="project" value="TreeGrafter"/>
</dbReference>
<dbReference type="RefSeq" id="XP_014177477.1">
    <property type="nucleotide sequence ID" value="XM_014322002.1"/>
</dbReference>
<feature type="compositionally biased region" description="Acidic residues" evidence="1">
    <location>
        <begin position="124"/>
        <end position="134"/>
    </location>
</feature>
<name>J5Q9S9_TRIAS</name>
<feature type="compositionally biased region" description="Basic and acidic residues" evidence="1">
    <location>
        <begin position="406"/>
        <end position="470"/>
    </location>
</feature>
<dbReference type="Proteomes" id="UP000002748">
    <property type="component" value="Unassembled WGS sequence"/>
</dbReference>
<dbReference type="HOGENOM" id="CLU_493626_0_0_1"/>
<accession>J5Q9S9</accession>
<feature type="compositionally biased region" description="Basic and acidic residues" evidence="1">
    <location>
        <begin position="481"/>
        <end position="494"/>
    </location>
</feature>
<evidence type="ECO:0000313" key="2">
    <source>
        <dbReference type="EMBL" id="EJT46238.1"/>
    </source>
</evidence>
<dbReference type="PANTHER" id="PTHR13275:SF4">
    <property type="entry name" value="VACUOLAR PROTEIN SORTING-ASSOCIATED PROTEIN 72 HOMOLOG"/>
    <property type="match status" value="1"/>
</dbReference>
<dbReference type="AlphaFoldDB" id="J5Q9S9"/>
<dbReference type="EMBL" id="ALBS01000299">
    <property type="protein sequence ID" value="EJT46238.1"/>
    <property type="molecule type" value="Genomic_DNA"/>
</dbReference>
<feature type="compositionally biased region" description="Low complexity" evidence="1">
    <location>
        <begin position="28"/>
        <end position="44"/>
    </location>
</feature>
<sequence length="552" mass="60579">MKTEPIEIKPSAGEWMGTVVQPISLLSSSERACSDSASISSYTDSDSDSVPETDSESDSDSDSDSESDSDMSMDSEDDELDEDVKPEEVKLELSLPNDIPLPPPPRPAHLAGGDVKKEVGERGDGEDEDEEIEDADRTRVDNMLDLDSLAAPPVQPSPSVIQVRPAAPILPQAAATPRRRSPSTEEEAEEGPAVRITQYTAYSPAVVEAVVRAAAPQAFNGNRLYYGVDAYNPPEEGEDAKLSVIVIPPIEGGWAVALISHKQGWGRVIAAPPVFLPTPTSTSGGNACPSTSPSISAGSFATGPLALRLSRASSGLDFHRIPLGGVPALGEKNAGVWASAIALWLSRWPWDPTIVTRRGFQFINVNMTRARQEHHDLLAGGPLRSTSVKTKVPAALRKGKGKSKKEKMAEKAEKAEKRRQKSDAEAVARAELKRQRREENERNAARNAEKKRLRKEKEEQEQKERKELEKRNKKAAKKLKQMSEKERNQAYKEMRLKRKAEKKRALEVEERALNDTPAKKSKKEKKKETPVRVKTEPGVVATPRPVVKQEPL</sequence>
<dbReference type="GeneID" id="25988707"/>
<feature type="compositionally biased region" description="Basic residues" evidence="1">
    <location>
        <begin position="471"/>
        <end position="480"/>
    </location>
</feature>
<feature type="compositionally biased region" description="Acidic residues" evidence="1">
    <location>
        <begin position="45"/>
        <end position="85"/>
    </location>
</feature>
<organism evidence="2 3">
    <name type="scientific">Trichosporon asahii var. asahii (strain ATCC 90039 / CBS 2479 / JCM 2466 / KCTC 7840 / NBRC 103889/ NCYC 2677 / UAMH 7654)</name>
    <name type="common">Yeast</name>
    <dbReference type="NCBI Taxonomy" id="1186058"/>
    <lineage>
        <taxon>Eukaryota</taxon>
        <taxon>Fungi</taxon>
        <taxon>Dikarya</taxon>
        <taxon>Basidiomycota</taxon>
        <taxon>Agaricomycotina</taxon>
        <taxon>Tremellomycetes</taxon>
        <taxon>Trichosporonales</taxon>
        <taxon>Trichosporonaceae</taxon>
        <taxon>Trichosporon</taxon>
    </lineage>
</organism>
<feature type="compositionally biased region" description="Basic and acidic residues" evidence="1">
    <location>
        <begin position="114"/>
        <end position="123"/>
    </location>
</feature>
<dbReference type="KEGG" id="tasa:A1Q1_05195"/>
<proteinExistence type="predicted"/>
<protein>
    <submittedName>
        <fullName evidence="2">TPR Domain containing protein</fullName>
    </submittedName>
</protein>
<evidence type="ECO:0000313" key="3">
    <source>
        <dbReference type="Proteomes" id="UP000002748"/>
    </source>
</evidence>
<feature type="region of interest" description="Disordered" evidence="1">
    <location>
        <begin position="376"/>
        <end position="552"/>
    </location>
</feature>
<reference evidence="2 3" key="1">
    <citation type="journal article" date="2012" name="Eukaryot. Cell">
        <title>Draft genome sequence of CBS 2479, the standard type strain of Trichosporon asahii.</title>
        <authorList>
            <person name="Yang R.Y."/>
            <person name="Li H.T."/>
            <person name="Zhu H."/>
            <person name="Zhou G.P."/>
            <person name="Wang M."/>
            <person name="Wang L."/>
        </authorList>
    </citation>
    <scope>NUCLEOTIDE SEQUENCE [LARGE SCALE GENOMIC DNA]</scope>
    <source>
        <strain evidence="3">ATCC 90039 / CBS 2479 / JCM 2466 / KCTC 7840 / NCYC 2677 / UAMH 7654</strain>
    </source>
</reference>
<dbReference type="PANTHER" id="PTHR13275">
    <property type="entry name" value="YL-1 PROTEIN TRANSCRIPTION FACTOR-LIKE 1"/>
    <property type="match status" value="1"/>
</dbReference>